<sequence>MSGSNIPLKQSHVVTVSGIVENSAVYSNVAPTYLPLQHPPSDNRNYSYRSCTAAITCNGWNGDNKKEYDGKFTAYCSSLQVPHEGECYCIKARFLPAKDSADFNMYYEAEHKVFVGTSETFIGVLHHNTALSGLGIVSSRRTIPDEDDTKSTLCFVMKHIDYQPQARKNQYFEIEYRIRPTRNMEKSQNLVQVGRETLISGFIVDWDGEHNRWIVEVIPSFPTSFIPEPVLILLLAFIGHRRISRPQLPLPMQSRLAGPSSTPVSAQSATAAKRKVPPVEEALFSPPVTGRRTRPAKHVPKTVKPVAAKSGRAVGKGKAKAATPVQEAEEPPANEEFLSETEWPLTPVPPAKKASPVKAKKAKPASKPLPLDEEPADDVDEPLEDSEAESEQ</sequence>
<protein>
    <submittedName>
        <fullName evidence="2">Uncharacterized protein</fullName>
    </submittedName>
</protein>
<reference evidence="3" key="1">
    <citation type="journal article" date="2011" name="Proc. Natl. Acad. Sci. U.S.A.">
        <title>Obligate biotrophy features unraveled by the genomic analysis of rust fungi.</title>
        <authorList>
            <person name="Duplessis S."/>
            <person name="Cuomo C.A."/>
            <person name="Lin Y.-C."/>
            <person name="Aerts A."/>
            <person name="Tisserant E."/>
            <person name="Veneault-Fourrey C."/>
            <person name="Joly D.L."/>
            <person name="Hacquard S."/>
            <person name="Amselem J."/>
            <person name="Cantarel B.L."/>
            <person name="Chiu R."/>
            <person name="Coutinho P.M."/>
            <person name="Feau N."/>
            <person name="Field M."/>
            <person name="Frey P."/>
            <person name="Gelhaye E."/>
            <person name="Goldberg J."/>
            <person name="Grabherr M.G."/>
            <person name="Kodira C.D."/>
            <person name="Kohler A."/>
            <person name="Kuees U."/>
            <person name="Lindquist E.A."/>
            <person name="Lucas S.M."/>
            <person name="Mago R."/>
            <person name="Mauceli E."/>
            <person name="Morin E."/>
            <person name="Murat C."/>
            <person name="Pangilinan J.L."/>
            <person name="Park R."/>
            <person name="Pearson M."/>
            <person name="Quesneville H."/>
            <person name="Rouhier N."/>
            <person name="Sakthikumar S."/>
            <person name="Salamov A.A."/>
            <person name="Schmutz J."/>
            <person name="Selles B."/>
            <person name="Shapiro H."/>
            <person name="Tanguay P."/>
            <person name="Tuskan G.A."/>
            <person name="Henrissat B."/>
            <person name="Van de Peer Y."/>
            <person name="Rouze P."/>
            <person name="Ellis J.G."/>
            <person name="Dodds P.N."/>
            <person name="Schein J.E."/>
            <person name="Zhong S."/>
            <person name="Hamelin R.C."/>
            <person name="Grigoriev I.V."/>
            <person name="Szabo L.J."/>
            <person name="Martin F."/>
        </authorList>
    </citation>
    <scope>NUCLEOTIDE SEQUENCE [LARGE SCALE GENOMIC DNA]</scope>
    <source>
        <strain evidence="3">98AG31 / pathotype 3-4-7</strain>
    </source>
</reference>
<dbReference type="OrthoDB" id="2506484at2759"/>
<feature type="region of interest" description="Disordered" evidence="1">
    <location>
        <begin position="251"/>
        <end position="392"/>
    </location>
</feature>
<proteinExistence type="predicted"/>
<feature type="compositionally biased region" description="Basic residues" evidence="1">
    <location>
        <begin position="291"/>
        <end position="301"/>
    </location>
</feature>
<name>F4R8J5_MELLP</name>
<organism evidence="3">
    <name type="scientific">Melampsora larici-populina (strain 98AG31 / pathotype 3-4-7)</name>
    <name type="common">Poplar leaf rust fungus</name>
    <dbReference type="NCBI Taxonomy" id="747676"/>
    <lineage>
        <taxon>Eukaryota</taxon>
        <taxon>Fungi</taxon>
        <taxon>Dikarya</taxon>
        <taxon>Basidiomycota</taxon>
        <taxon>Pucciniomycotina</taxon>
        <taxon>Pucciniomycetes</taxon>
        <taxon>Pucciniales</taxon>
        <taxon>Melampsoraceae</taxon>
        <taxon>Melampsora</taxon>
    </lineage>
</organism>
<dbReference type="KEGG" id="mlr:MELLADRAFT_59707"/>
<evidence type="ECO:0000313" key="2">
    <source>
        <dbReference type="EMBL" id="EGG11491.1"/>
    </source>
</evidence>
<evidence type="ECO:0000313" key="3">
    <source>
        <dbReference type="Proteomes" id="UP000001072"/>
    </source>
</evidence>
<feature type="compositionally biased region" description="Acidic residues" evidence="1">
    <location>
        <begin position="327"/>
        <end position="339"/>
    </location>
</feature>
<feature type="compositionally biased region" description="Acidic residues" evidence="1">
    <location>
        <begin position="371"/>
        <end position="392"/>
    </location>
</feature>
<dbReference type="AlphaFoldDB" id="F4R8J5"/>
<feature type="compositionally biased region" description="Polar residues" evidence="1">
    <location>
        <begin position="259"/>
        <end position="270"/>
    </location>
</feature>
<keyword evidence="3" id="KW-1185">Reference proteome</keyword>
<dbReference type="VEuPathDB" id="FungiDB:MELLADRAFT_59707"/>
<dbReference type="InParanoid" id="F4R8J5"/>
<gene>
    <name evidence="2" type="ORF">MELLADRAFT_59707</name>
</gene>
<accession>F4R8J5</accession>
<dbReference type="RefSeq" id="XP_007405126.1">
    <property type="nucleotide sequence ID" value="XM_007405064.1"/>
</dbReference>
<evidence type="ECO:0000256" key="1">
    <source>
        <dbReference type="SAM" id="MobiDB-lite"/>
    </source>
</evidence>
<dbReference type="GeneID" id="18929407"/>
<dbReference type="HOGENOM" id="CLU_059215_1_0_1"/>
<dbReference type="EMBL" id="GL883092">
    <property type="protein sequence ID" value="EGG11491.1"/>
    <property type="molecule type" value="Genomic_DNA"/>
</dbReference>
<dbReference type="Proteomes" id="UP000001072">
    <property type="component" value="Unassembled WGS sequence"/>
</dbReference>